<evidence type="ECO:0000313" key="11">
    <source>
        <dbReference type="EMBL" id="SDM83004.1"/>
    </source>
</evidence>
<feature type="region of interest" description="Disordered" evidence="8">
    <location>
        <begin position="354"/>
        <end position="453"/>
    </location>
</feature>
<keyword evidence="3" id="KW-0808">Transferase</keyword>
<evidence type="ECO:0000256" key="9">
    <source>
        <dbReference type="SAM" id="Phobius"/>
    </source>
</evidence>
<evidence type="ECO:0000256" key="2">
    <source>
        <dbReference type="ARBA" id="ARBA00022527"/>
    </source>
</evidence>
<accession>A0A1G9WEK3</accession>
<organism evidence="11 12">
    <name type="scientific">Actinacidiphila guanduensis</name>
    <dbReference type="NCBI Taxonomy" id="310781"/>
    <lineage>
        <taxon>Bacteria</taxon>
        <taxon>Bacillati</taxon>
        <taxon>Actinomycetota</taxon>
        <taxon>Actinomycetes</taxon>
        <taxon>Kitasatosporales</taxon>
        <taxon>Streptomycetaceae</taxon>
        <taxon>Actinacidiphila</taxon>
    </lineage>
</organism>
<proteinExistence type="predicted"/>
<dbReference type="GO" id="GO:0004674">
    <property type="term" value="F:protein serine/threonine kinase activity"/>
    <property type="evidence" value="ECO:0007669"/>
    <property type="project" value="UniProtKB-KW"/>
</dbReference>
<evidence type="ECO:0000313" key="12">
    <source>
        <dbReference type="Proteomes" id="UP000199341"/>
    </source>
</evidence>
<evidence type="ECO:0000256" key="6">
    <source>
        <dbReference type="ARBA" id="ARBA00022840"/>
    </source>
</evidence>
<evidence type="ECO:0000259" key="10">
    <source>
        <dbReference type="PROSITE" id="PS50011"/>
    </source>
</evidence>
<keyword evidence="12" id="KW-1185">Reference proteome</keyword>
<gene>
    <name evidence="11" type="ORF">SAMN05216259_101625</name>
</gene>
<evidence type="ECO:0000256" key="3">
    <source>
        <dbReference type="ARBA" id="ARBA00022679"/>
    </source>
</evidence>
<dbReference type="InterPro" id="IPR017441">
    <property type="entry name" value="Protein_kinase_ATP_BS"/>
</dbReference>
<dbReference type="STRING" id="310781.SAMN05216259_101625"/>
<dbReference type="InterPro" id="IPR011009">
    <property type="entry name" value="Kinase-like_dom_sf"/>
</dbReference>
<keyword evidence="2 11" id="KW-0723">Serine/threonine-protein kinase</keyword>
<evidence type="ECO:0000256" key="8">
    <source>
        <dbReference type="SAM" id="MobiDB-lite"/>
    </source>
</evidence>
<feature type="compositionally biased region" description="Low complexity" evidence="8">
    <location>
        <begin position="354"/>
        <end position="404"/>
    </location>
</feature>
<name>A0A1G9WEK3_9ACTN</name>
<keyword evidence="4 7" id="KW-0547">Nucleotide-binding</keyword>
<dbReference type="Gene3D" id="1.10.510.10">
    <property type="entry name" value="Transferase(Phosphotransferase) domain 1"/>
    <property type="match status" value="1"/>
</dbReference>
<keyword evidence="6 7" id="KW-0067">ATP-binding</keyword>
<dbReference type="PROSITE" id="PS00108">
    <property type="entry name" value="PROTEIN_KINASE_ST"/>
    <property type="match status" value="1"/>
</dbReference>
<dbReference type="PROSITE" id="PS00107">
    <property type="entry name" value="PROTEIN_KINASE_ATP"/>
    <property type="match status" value="1"/>
</dbReference>
<dbReference type="PROSITE" id="PS50011">
    <property type="entry name" value="PROTEIN_KINASE_DOM"/>
    <property type="match status" value="1"/>
</dbReference>
<dbReference type="Gene3D" id="3.30.200.20">
    <property type="entry name" value="Phosphorylase Kinase, domain 1"/>
    <property type="match status" value="1"/>
</dbReference>
<feature type="compositionally biased region" description="Low complexity" evidence="8">
    <location>
        <begin position="297"/>
        <end position="312"/>
    </location>
</feature>
<dbReference type="Proteomes" id="UP000199341">
    <property type="component" value="Unassembled WGS sequence"/>
</dbReference>
<feature type="region of interest" description="Disordered" evidence="8">
    <location>
        <begin position="285"/>
        <end position="320"/>
    </location>
</feature>
<sequence length="453" mass="46138">MLVADRYRLDGLLGQGAMGEVWRALDLMLDRPVAVKLLRSSQAAGVGAERFRLEAQTAAQLSHPNVVTVYDFGSDALRHYLVMELVNGRSLAEERRMRGALDSRKAAAIAAQAAAGLAAAHRRRVVHRDIKPANVMVAVDGTVKITDFGIARFADETAATLTATGEIVGSAAYLPPERAMGRPAQDASDIYSLGCVLYELLTGRPPFTGDTVLSVLRSQVEAAPPPPALLRPGIPAPLADFTVRMLAKDPAERPTAEEAAAWLDRARLNAPDGAAPILLSAPPVAAAAPPGPPSPAATPSVAGPTLPMAHHAAAPDRARRPGATKKLLLVGGLAAFAAAAGTGAALLTHDTSATLPPKASTTAPATASASPKARPTTASPASTTSAAASSSPPATSSAPRKPAAGPGPGHAKKPKPPKPPKDHGPAHRSAQDPAHASARGPAHAPAAAPGPAR</sequence>
<dbReference type="AlphaFoldDB" id="A0A1G9WEK3"/>
<evidence type="ECO:0000256" key="7">
    <source>
        <dbReference type="PROSITE-ProRule" id="PRU10141"/>
    </source>
</evidence>
<dbReference type="GO" id="GO:0005524">
    <property type="term" value="F:ATP binding"/>
    <property type="evidence" value="ECO:0007669"/>
    <property type="project" value="UniProtKB-UniRule"/>
</dbReference>
<dbReference type="RefSeq" id="WP_245771114.1">
    <property type="nucleotide sequence ID" value="NZ_FNIE01000001.1"/>
</dbReference>
<feature type="compositionally biased region" description="Low complexity" evidence="8">
    <location>
        <begin position="433"/>
        <end position="453"/>
    </location>
</feature>
<feature type="domain" description="Protein kinase" evidence="10">
    <location>
        <begin position="7"/>
        <end position="263"/>
    </location>
</feature>
<dbReference type="SUPFAM" id="SSF56112">
    <property type="entry name" value="Protein kinase-like (PK-like)"/>
    <property type="match status" value="1"/>
</dbReference>
<evidence type="ECO:0000256" key="5">
    <source>
        <dbReference type="ARBA" id="ARBA00022777"/>
    </source>
</evidence>
<dbReference type="InterPro" id="IPR000719">
    <property type="entry name" value="Prot_kinase_dom"/>
</dbReference>
<feature type="transmembrane region" description="Helical" evidence="9">
    <location>
        <begin position="327"/>
        <end position="347"/>
    </location>
</feature>
<protein>
    <recommendedName>
        <fullName evidence="1">non-specific serine/threonine protein kinase</fullName>
        <ecNumber evidence="1">2.7.11.1</ecNumber>
    </recommendedName>
</protein>
<keyword evidence="9" id="KW-1133">Transmembrane helix</keyword>
<reference evidence="11 12" key="1">
    <citation type="submission" date="2016-10" db="EMBL/GenBank/DDBJ databases">
        <authorList>
            <person name="de Groot N.N."/>
        </authorList>
    </citation>
    <scope>NUCLEOTIDE SEQUENCE [LARGE SCALE GENOMIC DNA]</scope>
    <source>
        <strain evidence="11 12">CGMCC 4.2022</strain>
    </source>
</reference>
<dbReference type="PANTHER" id="PTHR43289">
    <property type="entry name" value="MITOGEN-ACTIVATED PROTEIN KINASE KINASE KINASE 20-RELATED"/>
    <property type="match status" value="1"/>
</dbReference>
<keyword evidence="9" id="KW-0472">Membrane</keyword>
<evidence type="ECO:0000256" key="4">
    <source>
        <dbReference type="ARBA" id="ARBA00022741"/>
    </source>
</evidence>
<dbReference type="SMART" id="SM00220">
    <property type="entry name" value="S_TKc"/>
    <property type="match status" value="1"/>
</dbReference>
<dbReference type="FunFam" id="1.10.510.10:FF:000021">
    <property type="entry name" value="Serine/threonine protein kinase"/>
    <property type="match status" value="1"/>
</dbReference>
<evidence type="ECO:0000256" key="1">
    <source>
        <dbReference type="ARBA" id="ARBA00012513"/>
    </source>
</evidence>
<dbReference type="EC" id="2.7.11.1" evidence="1"/>
<dbReference type="PANTHER" id="PTHR43289:SF6">
    <property type="entry name" value="SERINE_THREONINE-PROTEIN KINASE NEKL-3"/>
    <property type="match status" value="1"/>
</dbReference>
<keyword evidence="9" id="KW-0812">Transmembrane</keyword>
<dbReference type="CDD" id="cd14014">
    <property type="entry name" value="STKc_PknB_like"/>
    <property type="match status" value="1"/>
</dbReference>
<dbReference type="EMBL" id="FNIE01000001">
    <property type="protein sequence ID" value="SDM83004.1"/>
    <property type="molecule type" value="Genomic_DNA"/>
</dbReference>
<feature type="binding site" evidence="7">
    <location>
        <position position="36"/>
    </location>
    <ligand>
        <name>ATP</name>
        <dbReference type="ChEBI" id="CHEBI:30616"/>
    </ligand>
</feature>
<dbReference type="InterPro" id="IPR008271">
    <property type="entry name" value="Ser/Thr_kinase_AS"/>
</dbReference>
<keyword evidence="5 11" id="KW-0418">Kinase</keyword>
<dbReference type="Pfam" id="PF00069">
    <property type="entry name" value="Pkinase"/>
    <property type="match status" value="1"/>
</dbReference>